<reference evidence="1 2" key="1">
    <citation type="submission" date="2020-08" db="EMBL/GenBank/DDBJ databases">
        <title>Genome sequencing of Purple Non-Sulfur Bacteria from various extreme environments.</title>
        <authorList>
            <person name="Mayer M."/>
        </authorList>
    </citation>
    <scope>NUCLEOTIDE SEQUENCE [LARGE SCALE GENOMIC DNA]</scope>
    <source>
        <strain evidence="1 2">JA135</strain>
    </source>
</reference>
<dbReference type="RefSeq" id="WP_184431137.1">
    <property type="nucleotide sequence ID" value="NZ_JACIGI010000002.1"/>
</dbReference>
<gene>
    <name evidence="1" type="ORF">GGD88_000369</name>
</gene>
<accession>A0A7W6RWW4</accession>
<evidence type="ECO:0000313" key="1">
    <source>
        <dbReference type="EMBL" id="MBB4284662.1"/>
    </source>
</evidence>
<evidence type="ECO:0000313" key="2">
    <source>
        <dbReference type="Proteomes" id="UP000555728"/>
    </source>
</evidence>
<dbReference type="InterPro" id="IPR026002">
    <property type="entry name" value="ATC_hydrolase-like"/>
</dbReference>
<dbReference type="EMBL" id="JACIGI010000002">
    <property type="protein sequence ID" value="MBB4284662.1"/>
    <property type="molecule type" value="Genomic_DNA"/>
</dbReference>
<proteinExistence type="predicted"/>
<protein>
    <recommendedName>
        <fullName evidence="3">2-amino-thiazoline-4-carboxylic acid hydrolase</fullName>
    </recommendedName>
</protein>
<keyword evidence="2" id="KW-1185">Reference proteome</keyword>
<name>A0A7W6RWW4_9PROT</name>
<evidence type="ECO:0008006" key="3">
    <source>
        <dbReference type="Google" id="ProtNLM"/>
    </source>
</evidence>
<dbReference type="AlphaFoldDB" id="A0A7W6RWW4"/>
<dbReference type="Proteomes" id="UP000555728">
    <property type="component" value="Unassembled WGS sequence"/>
</dbReference>
<sequence>MADLPNIARRRLQGEVIKPIYEELVAEIGPARARALLGRAITRSAEAEARRAAAAEPDGETSMERFTALFNATYRDRGLESGLEAEVLSAGPDHLDFDVTRCRFVEVYRELGLGEIADVLSCNRDGTFASAYDPRITLERAQTIAEGADRCTFRYRFKPCGGGV</sequence>
<comment type="caution">
    <text evidence="1">The sequence shown here is derived from an EMBL/GenBank/DDBJ whole genome shotgun (WGS) entry which is preliminary data.</text>
</comment>
<organism evidence="1 2">
    <name type="scientific">Roseospira goensis</name>
    <dbReference type="NCBI Taxonomy" id="391922"/>
    <lineage>
        <taxon>Bacteria</taxon>
        <taxon>Pseudomonadati</taxon>
        <taxon>Pseudomonadota</taxon>
        <taxon>Alphaproteobacteria</taxon>
        <taxon>Rhodospirillales</taxon>
        <taxon>Rhodospirillaceae</taxon>
        <taxon>Roseospira</taxon>
    </lineage>
</organism>
<dbReference type="Pfam" id="PF14196">
    <property type="entry name" value="ATC_hydrolase"/>
    <property type="match status" value="1"/>
</dbReference>